<protein>
    <recommendedName>
        <fullName evidence="3">DUF4367 domain-containing protein</fullName>
    </recommendedName>
</protein>
<accession>A0A9D2T8I9</accession>
<sequence length="269" mass="31122">MDKLAESLEKEYIREFLRPGGSDEEKLAQLDEWIERIRPIRLPEQFQKDKFYKNLLEKIHAEENRGRKEMLVKAAMAAVVVGIGSNGVCEAATGNSILHYIKEAGQQVQEFRIEIQDRINPTDTEKEIEEGGVTQYQEEEASSWNEIEEKCSWDLRYPKEENLGITRSQLYAVTDEGKVISVTAEYEKEDGSYYIFTVDHYENEQGTADYSIPDDAEEIKTERIAKMKVVYYRTEGEIIAIGTGEKEVYEITSSDHFENVRKFVNTMEE</sequence>
<dbReference type="EMBL" id="DWWD01000002">
    <property type="protein sequence ID" value="HJC49020.1"/>
    <property type="molecule type" value="Genomic_DNA"/>
</dbReference>
<dbReference type="AlphaFoldDB" id="A0A9D2T8I9"/>
<dbReference type="Proteomes" id="UP000823904">
    <property type="component" value="Unassembled WGS sequence"/>
</dbReference>
<evidence type="ECO:0000313" key="1">
    <source>
        <dbReference type="EMBL" id="HJC49020.1"/>
    </source>
</evidence>
<reference evidence="1" key="2">
    <citation type="submission" date="2021-04" db="EMBL/GenBank/DDBJ databases">
        <authorList>
            <person name="Gilroy R."/>
        </authorList>
    </citation>
    <scope>NUCLEOTIDE SEQUENCE</scope>
    <source>
        <strain evidence="1">ChiSjej3B21-8574</strain>
    </source>
</reference>
<organism evidence="1 2">
    <name type="scientific">Candidatus Anaerostipes avistercoris</name>
    <dbReference type="NCBI Taxonomy" id="2838462"/>
    <lineage>
        <taxon>Bacteria</taxon>
        <taxon>Bacillati</taxon>
        <taxon>Bacillota</taxon>
        <taxon>Clostridia</taxon>
        <taxon>Lachnospirales</taxon>
        <taxon>Lachnospiraceae</taxon>
        <taxon>Anaerostipes</taxon>
    </lineage>
</organism>
<gene>
    <name evidence="1" type="ORF">H9754_00285</name>
</gene>
<name>A0A9D2T8I9_9FIRM</name>
<evidence type="ECO:0008006" key="3">
    <source>
        <dbReference type="Google" id="ProtNLM"/>
    </source>
</evidence>
<comment type="caution">
    <text evidence="1">The sequence shown here is derived from an EMBL/GenBank/DDBJ whole genome shotgun (WGS) entry which is preliminary data.</text>
</comment>
<evidence type="ECO:0000313" key="2">
    <source>
        <dbReference type="Proteomes" id="UP000823904"/>
    </source>
</evidence>
<proteinExistence type="predicted"/>
<reference evidence="1" key="1">
    <citation type="journal article" date="2021" name="PeerJ">
        <title>Extensive microbial diversity within the chicken gut microbiome revealed by metagenomics and culture.</title>
        <authorList>
            <person name="Gilroy R."/>
            <person name="Ravi A."/>
            <person name="Getino M."/>
            <person name="Pursley I."/>
            <person name="Horton D.L."/>
            <person name="Alikhan N.F."/>
            <person name="Baker D."/>
            <person name="Gharbi K."/>
            <person name="Hall N."/>
            <person name="Watson M."/>
            <person name="Adriaenssens E.M."/>
            <person name="Foster-Nyarko E."/>
            <person name="Jarju S."/>
            <person name="Secka A."/>
            <person name="Antonio M."/>
            <person name="Oren A."/>
            <person name="Chaudhuri R.R."/>
            <person name="La Ragione R."/>
            <person name="Hildebrand F."/>
            <person name="Pallen M.J."/>
        </authorList>
    </citation>
    <scope>NUCLEOTIDE SEQUENCE</scope>
    <source>
        <strain evidence="1">ChiSjej3B21-8574</strain>
    </source>
</reference>